<sequence length="147" mass="17130">MKNTIFKFLYIVNFNLCIYVNREGVIPSNMNDADLIRCTDHMCPLRIHWHIKNNYVTHWRVKLTVSNYNYGRNYSNWNVVVQHPGFGQPSTASSFNTTMLPSYGVPEEVALFWGKAFYNAELLQGDDYEVGSVTQKYLCKKIQIHLL</sequence>
<proteinExistence type="inferred from homology"/>
<keyword evidence="5" id="KW-0325">Glycoprotein</keyword>
<dbReference type="PANTHER" id="PTHR31673:SF41">
    <property type="entry name" value="COBRA-LIKE PROTEIN"/>
    <property type="match status" value="1"/>
</dbReference>
<reference evidence="8 9" key="1">
    <citation type="journal article" date="2023" name="bioRxiv">
        <title>Genome report: Whole genome sequence and annotation of Penstemon davidsonii.</title>
        <authorList>
            <person name="Ostevik K.L."/>
            <person name="Alabady M."/>
            <person name="Zhang M."/>
            <person name="Rausher M.D."/>
        </authorList>
    </citation>
    <scope>NUCLEOTIDE SEQUENCE [LARGE SCALE GENOMIC DNA]</scope>
    <source>
        <strain evidence="8">DNT005</strain>
        <tissue evidence="8">Whole leaf</tissue>
    </source>
</reference>
<keyword evidence="3" id="KW-0472">Membrane</keyword>
<name>A0ABR0CJC8_9LAMI</name>
<feature type="domain" description="COBRA C-terminal" evidence="7">
    <location>
        <begin position="32"/>
        <end position="121"/>
    </location>
</feature>
<dbReference type="Pfam" id="PF25079">
    <property type="entry name" value="COB_C"/>
    <property type="match status" value="1"/>
</dbReference>
<protein>
    <recommendedName>
        <fullName evidence="7">COBRA C-terminal domain-containing protein</fullName>
    </recommendedName>
</protein>
<keyword evidence="3" id="KW-0336">GPI-anchor</keyword>
<keyword evidence="6" id="KW-0449">Lipoprotein</keyword>
<evidence type="ECO:0000256" key="4">
    <source>
        <dbReference type="ARBA" id="ARBA00022729"/>
    </source>
</evidence>
<gene>
    <name evidence="8" type="ORF">RD792_016372</name>
</gene>
<evidence type="ECO:0000256" key="2">
    <source>
        <dbReference type="ARBA" id="ARBA00005507"/>
    </source>
</evidence>
<evidence type="ECO:0000256" key="1">
    <source>
        <dbReference type="ARBA" id="ARBA00004609"/>
    </source>
</evidence>
<evidence type="ECO:0000256" key="5">
    <source>
        <dbReference type="ARBA" id="ARBA00023180"/>
    </source>
</evidence>
<accession>A0ABR0CJC8</accession>
<comment type="subcellular location">
    <subcellularLocation>
        <location evidence="1">Cell membrane</location>
        <topology evidence="1">Lipid-anchor</topology>
        <topology evidence="1">GPI-anchor</topology>
    </subcellularLocation>
</comment>
<organism evidence="8 9">
    <name type="scientific">Penstemon davidsonii</name>
    <dbReference type="NCBI Taxonomy" id="160366"/>
    <lineage>
        <taxon>Eukaryota</taxon>
        <taxon>Viridiplantae</taxon>
        <taxon>Streptophyta</taxon>
        <taxon>Embryophyta</taxon>
        <taxon>Tracheophyta</taxon>
        <taxon>Spermatophyta</taxon>
        <taxon>Magnoliopsida</taxon>
        <taxon>eudicotyledons</taxon>
        <taxon>Gunneridae</taxon>
        <taxon>Pentapetalae</taxon>
        <taxon>asterids</taxon>
        <taxon>lamiids</taxon>
        <taxon>Lamiales</taxon>
        <taxon>Plantaginaceae</taxon>
        <taxon>Cheloneae</taxon>
        <taxon>Penstemon</taxon>
    </lineage>
</organism>
<dbReference type="EMBL" id="JAYDYQ010002688">
    <property type="protein sequence ID" value="KAK4477159.1"/>
    <property type="molecule type" value="Genomic_DNA"/>
</dbReference>
<dbReference type="InterPro" id="IPR056900">
    <property type="entry name" value="COB_C"/>
</dbReference>
<comment type="similarity">
    <text evidence="2">Belongs to the COBRA family.</text>
</comment>
<evidence type="ECO:0000313" key="9">
    <source>
        <dbReference type="Proteomes" id="UP001291926"/>
    </source>
</evidence>
<keyword evidence="9" id="KW-1185">Reference proteome</keyword>
<dbReference type="Proteomes" id="UP001291926">
    <property type="component" value="Unassembled WGS sequence"/>
</dbReference>
<evidence type="ECO:0000313" key="8">
    <source>
        <dbReference type="EMBL" id="KAK4477159.1"/>
    </source>
</evidence>
<evidence type="ECO:0000256" key="3">
    <source>
        <dbReference type="ARBA" id="ARBA00022622"/>
    </source>
</evidence>
<comment type="caution">
    <text evidence="8">The sequence shown here is derived from an EMBL/GenBank/DDBJ whole genome shotgun (WGS) entry which is preliminary data.</text>
</comment>
<dbReference type="PANTHER" id="PTHR31673">
    <property type="entry name" value="PROTEIN COBRA"/>
    <property type="match status" value="1"/>
</dbReference>
<evidence type="ECO:0000259" key="7">
    <source>
        <dbReference type="Pfam" id="PF25079"/>
    </source>
</evidence>
<keyword evidence="4" id="KW-0732">Signal</keyword>
<dbReference type="InterPro" id="IPR006918">
    <property type="entry name" value="COBRA_pln"/>
</dbReference>
<evidence type="ECO:0000256" key="6">
    <source>
        <dbReference type="ARBA" id="ARBA00023288"/>
    </source>
</evidence>